<dbReference type="EMBL" id="JAVDWV010000004">
    <property type="protein sequence ID" value="MDR7154330.1"/>
    <property type="molecule type" value="Genomic_DNA"/>
</dbReference>
<dbReference type="Proteomes" id="UP001267638">
    <property type="component" value="Unassembled WGS sequence"/>
</dbReference>
<dbReference type="PROSITE" id="PS50977">
    <property type="entry name" value="HTH_TETR_2"/>
    <property type="match status" value="1"/>
</dbReference>
<evidence type="ECO:0000313" key="4">
    <source>
        <dbReference type="EMBL" id="MDR7154330.1"/>
    </source>
</evidence>
<organism evidence="4 5">
    <name type="scientific">Sphingobium xenophagum</name>
    <dbReference type="NCBI Taxonomy" id="121428"/>
    <lineage>
        <taxon>Bacteria</taxon>
        <taxon>Pseudomonadati</taxon>
        <taxon>Pseudomonadota</taxon>
        <taxon>Alphaproteobacteria</taxon>
        <taxon>Sphingomonadales</taxon>
        <taxon>Sphingomonadaceae</taxon>
        <taxon>Sphingobium</taxon>
    </lineage>
</organism>
<evidence type="ECO:0000259" key="3">
    <source>
        <dbReference type="PROSITE" id="PS50977"/>
    </source>
</evidence>
<proteinExistence type="predicted"/>
<dbReference type="PANTHER" id="PTHR30055:SF181">
    <property type="entry name" value="BLR6905 PROTEIN"/>
    <property type="match status" value="1"/>
</dbReference>
<dbReference type="Pfam" id="PF00440">
    <property type="entry name" value="TetR_N"/>
    <property type="match status" value="1"/>
</dbReference>
<evidence type="ECO:0000256" key="2">
    <source>
        <dbReference type="PROSITE-ProRule" id="PRU00335"/>
    </source>
</evidence>
<keyword evidence="5" id="KW-1185">Reference proteome</keyword>
<evidence type="ECO:0000256" key="1">
    <source>
        <dbReference type="ARBA" id="ARBA00023125"/>
    </source>
</evidence>
<evidence type="ECO:0000313" key="5">
    <source>
        <dbReference type="Proteomes" id="UP001267638"/>
    </source>
</evidence>
<dbReference type="InterPro" id="IPR036271">
    <property type="entry name" value="Tet_transcr_reg_TetR-rel_C_sf"/>
</dbReference>
<dbReference type="SUPFAM" id="SSF46689">
    <property type="entry name" value="Homeodomain-like"/>
    <property type="match status" value="1"/>
</dbReference>
<dbReference type="Gene3D" id="1.10.10.60">
    <property type="entry name" value="Homeodomain-like"/>
    <property type="match status" value="1"/>
</dbReference>
<comment type="caution">
    <text evidence="4">The sequence shown here is derived from an EMBL/GenBank/DDBJ whole genome shotgun (WGS) entry which is preliminary data.</text>
</comment>
<reference evidence="4 5" key="1">
    <citation type="submission" date="2023-07" db="EMBL/GenBank/DDBJ databases">
        <title>Sorghum-associated microbial communities from plants grown in Nebraska, USA.</title>
        <authorList>
            <person name="Schachtman D."/>
        </authorList>
    </citation>
    <scope>NUCLEOTIDE SEQUENCE [LARGE SCALE GENOMIC DNA]</scope>
    <source>
        <strain evidence="4 5">4256</strain>
    </source>
</reference>
<dbReference type="InterPro" id="IPR009057">
    <property type="entry name" value="Homeodomain-like_sf"/>
</dbReference>
<gene>
    <name evidence="4" type="ORF">J2W40_001142</name>
</gene>
<dbReference type="Gene3D" id="1.10.357.10">
    <property type="entry name" value="Tetracycline Repressor, domain 2"/>
    <property type="match status" value="1"/>
</dbReference>
<dbReference type="RefSeq" id="WP_310222546.1">
    <property type="nucleotide sequence ID" value="NZ_JAVDWV010000004.1"/>
</dbReference>
<sequence>MIEQNEAIEEIEIVKVRRRQGRAKDTRHKILQAATTEFASAGFDGVTTRSIAQRAEVQHGLVIYHFQTKLGVWEAVIENAADIFHEGFQKKLDELKGCDAVTTLRGLHRNFIEMCATRPELHWLTSHEVGHPSTRLVWLIDRVFGADMKITTDLIRIAQSEKRYVEGDPYHLHFLFMGAAARAFMHGADVEHTMGESPFDPAFVERHVIYCERLFFREP</sequence>
<dbReference type="PANTHER" id="PTHR30055">
    <property type="entry name" value="HTH-TYPE TRANSCRIPTIONAL REGULATOR RUTR"/>
    <property type="match status" value="1"/>
</dbReference>
<keyword evidence="1 2" id="KW-0238">DNA-binding</keyword>
<accession>A0ABU1WYE2</accession>
<feature type="DNA-binding region" description="H-T-H motif" evidence="2">
    <location>
        <begin position="47"/>
        <end position="66"/>
    </location>
</feature>
<feature type="domain" description="HTH tetR-type" evidence="3">
    <location>
        <begin position="24"/>
        <end position="84"/>
    </location>
</feature>
<dbReference type="SUPFAM" id="SSF48498">
    <property type="entry name" value="Tetracyclin repressor-like, C-terminal domain"/>
    <property type="match status" value="1"/>
</dbReference>
<dbReference type="InterPro" id="IPR001647">
    <property type="entry name" value="HTH_TetR"/>
</dbReference>
<protein>
    <submittedName>
        <fullName evidence="4">AcrR family transcriptional regulator</fullName>
    </submittedName>
</protein>
<name>A0ABU1WYE2_SPHXE</name>
<dbReference type="InterPro" id="IPR050109">
    <property type="entry name" value="HTH-type_TetR-like_transc_reg"/>
</dbReference>